<organism evidence="6 7">
    <name type="scientific">Thermodesulfitimonas autotrophica</name>
    <dbReference type="NCBI Taxonomy" id="1894989"/>
    <lineage>
        <taxon>Bacteria</taxon>
        <taxon>Bacillati</taxon>
        <taxon>Bacillota</taxon>
        <taxon>Clostridia</taxon>
        <taxon>Thermoanaerobacterales</taxon>
        <taxon>Thermoanaerobacteraceae</taxon>
        <taxon>Thermodesulfitimonas</taxon>
    </lineage>
</organism>
<keyword evidence="3 4" id="KW-0418">Kinase</keyword>
<feature type="domain" description="Carbohydrate kinase PfkB" evidence="5">
    <location>
        <begin position="7"/>
        <end position="291"/>
    </location>
</feature>
<dbReference type="RefSeq" id="WP_123929862.1">
    <property type="nucleotide sequence ID" value="NZ_RKRE01000002.1"/>
</dbReference>
<name>A0A3N5AQE9_9THEO</name>
<evidence type="ECO:0000313" key="7">
    <source>
        <dbReference type="Proteomes" id="UP000282654"/>
    </source>
</evidence>
<dbReference type="Pfam" id="PF00294">
    <property type="entry name" value="PfkB"/>
    <property type="match status" value="1"/>
</dbReference>
<dbReference type="InterPro" id="IPR002139">
    <property type="entry name" value="Ribo/fructo_kinase"/>
</dbReference>
<proteinExistence type="inferred from homology"/>
<evidence type="ECO:0000256" key="4">
    <source>
        <dbReference type="RuleBase" id="RU003704"/>
    </source>
</evidence>
<comment type="caution">
    <text evidence="6">The sequence shown here is derived from an EMBL/GenBank/DDBJ whole genome shotgun (WGS) entry which is preliminary data.</text>
</comment>
<gene>
    <name evidence="6" type="ORF">EDD75_1359</name>
</gene>
<dbReference type="InterPro" id="IPR011611">
    <property type="entry name" value="PfkB_dom"/>
</dbReference>
<dbReference type="PRINTS" id="PR00990">
    <property type="entry name" value="RIBOKINASE"/>
</dbReference>
<accession>A0A3N5AQE9</accession>
<reference evidence="6 7" key="1">
    <citation type="submission" date="2018-11" db="EMBL/GenBank/DDBJ databases">
        <title>Genomic Encyclopedia of Type Strains, Phase IV (KMG-IV): sequencing the most valuable type-strain genomes for metagenomic binning, comparative biology and taxonomic classification.</title>
        <authorList>
            <person name="Goeker M."/>
        </authorList>
    </citation>
    <scope>NUCLEOTIDE SEQUENCE [LARGE SCALE GENOMIC DNA]</scope>
    <source>
        <strain evidence="6 7">DSM 102936</strain>
    </source>
</reference>
<dbReference type="EMBL" id="RKRE01000002">
    <property type="protein sequence ID" value="RPF47087.1"/>
    <property type="molecule type" value="Genomic_DNA"/>
</dbReference>
<dbReference type="PANTHER" id="PTHR10584:SF166">
    <property type="entry name" value="RIBOKINASE"/>
    <property type="match status" value="1"/>
</dbReference>
<evidence type="ECO:0000259" key="5">
    <source>
        <dbReference type="Pfam" id="PF00294"/>
    </source>
</evidence>
<sequence>MRVLGCGALNVDYLFAADSLVTDGETFCHAAERQPGGSAANTIYALARLGIACRFAGVTGDDSDGLLARESLAAVGVDTGSITVKAGAMTGRVFCFVDKAGHRALYVCPGVNSELTTADLRRGLDTTVTWVHASSFVGDAAFTAHRDFVAALPPGTRFSFAPGAIYSARGLAALRPFLARCTLLFLTVAELQMLTGQAEPLAGAGQLLAAGVETVVVTRGREGSLQVASGWHHVEPAIGVTVRDTTGAGDAFAAGFIFGRLQGFTPVAAQRFATVVASFAVEGWGARAGLPSFAAAKERFDKVYGVPLP</sequence>
<dbReference type="OrthoDB" id="9813569at2"/>
<dbReference type="SUPFAM" id="SSF53613">
    <property type="entry name" value="Ribokinase-like"/>
    <property type="match status" value="1"/>
</dbReference>
<evidence type="ECO:0000256" key="2">
    <source>
        <dbReference type="ARBA" id="ARBA00022679"/>
    </source>
</evidence>
<keyword evidence="7" id="KW-1185">Reference proteome</keyword>
<evidence type="ECO:0000256" key="1">
    <source>
        <dbReference type="ARBA" id="ARBA00010688"/>
    </source>
</evidence>
<keyword evidence="2 4" id="KW-0808">Transferase</keyword>
<dbReference type="PANTHER" id="PTHR10584">
    <property type="entry name" value="SUGAR KINASE"/>
    <property type="match status" value="1"/>
</dbReference>
<evidence type="ECO:0000256" key="3">
    <source>
        <dbReference type="ARBA" id="ARBA00022777"/>
    </source>
</evidence>
<dbReference type="GO" id="GO:0016301">
    <property type="term" value="F:kinase activity"/>
    <property type="evidence" value="ECO:0007669"/>
    <property type="project" value="UniProtKB-KW"/>
</dbReference>
<dbReference type="PROSITE" id="PS00584">
    <property type="entry name" value="PFKB_KINASES_2"/>
    <property type="match status" value="1"/>
</dbReference>
<dbReference type="InterPro" id="IPR029056">
    <property type="entry name" value="Ribokinase-like"/>
</dbReference>
<dbReference type="AlphaFoldDB" id="A0A3N5AQE9"/>
<dbReference type="Gene3D" id="3.40.1190.20">
    <property type="match status" value="1"/>
</dbReference>
<dbReference type="GO" id="GO:0006796">
    <property type="term" value="P:phosphate-containing compound metabolic process"/>
    <property type="evidence" value="ECO:0007669"/>
    <property type="project" value="UniProtKB-ARBA"/>
</dbReference>
<comment type="similarity">
    <text evidence="1 4">Belongs to the carbohydrate kinase PfkB family.</text>
</comment>
<evidence type="ECO:0000313" key="6">
    <source>
        <dbReference type="EMBL" id="RPF47087.1"/>
    </source>
</evidence>
<protein>
    <submittedName>
        <fullName evidence="6">Ribokinase</fullName>
    </submittedName>
</protein>
<dbReference type="InterPro" id="IPR002173">
    <property type="entry name" value="Carboh/pur_kinase_PfkB_CS"/>
</dbReference>
<dbReference type="Proteomes" id="UP000282654">
    <property type="component" value="Unassembled WGS sequence"/>
</dbReference>